<dbReference type="AlphaFoldDB" id="A0A4Q2RBE8"/>
<feature type="compositionally biased region" description="Low complexity" evidence="1">
    <location>
        <begin position="49"/>
        <end position="65"/>
    </location>
</feature>
<dbReference type="EMBL" id="QYBC01000016">
    <property type="protein sequence ID" value="RYB03014.1"/>
    <property type="molecule type" value="Genomic_DNA"/>
</dbReference>
<proteinExistence type="predicted"/>
<sequence>MVGLCCVVSVLRDQGRQDGAAVAVTIAPAEAPAQGSEPAPAPARPPQEPARAAAATAAAPAAPAADVDTELPTGSIAPGSALHVPNPAAYADAARAGSSLVVTGAEAINYLAGNTLRRETPGEPLHFTYFASRGVMGEGDERGFTARRWSRENPELCEAGPGGGTLCRSVTILLDGKYEFPGARLGTVTLGAAGGTAPTTAVLVKGNAVHFPEHIPLLDSSVGLAEDGASAPARARAGDPVEALVGRPAAVTGEGDARDRLIVFYAKDNRRLELRQVQEGDGKAVEVKMGHWRAAKGNLCQSRLAGDAAQSCFKVEQLAGGAVRLVPAGKTGEAETLTPLTETGARVVAQD</sequence>
<name>A0A4Q2RBE8_9HYPH</name>
<accession>A0A4Q2RBE8</accession>
<reference evidence="2 3" key="2">
    <citation type="submission" date="2019-02" db="EMBL/GenBank/DDBJ databases">
        <title>'Lichenibacterium ramalinii' gen. nov. sp. nov., 'Lichenibacterium minor' gen. nov. sp. nov.</title>
        <authorList>
            <person name="Pankratov T."/>
        </authorList>
    </citation>
    <scope>NUCLEOTIDE SEQUENCE [LARGE SCALE GENOMIC DNA]</scope>
    <source>
        <strain evidence="2 3">RmlP001</strain>
    </source>
</reference>
<gene>
    <name evidence="2" type="ORF">D3272_18230</name>
</gene>
<keyword evidence="3" id="KW-1185">Reference proteome</keyword>
<feature type="region of interest" description="Disordered" evidence="1">
    <location>
        <begin position="30"/>
        <end position="78"/>
    </location>
</feature>
<protein>
    <submittedName>
        <fullName evidence="2">Uncharacterized protein</fullName>
    </submittedName>
</protein>
<evidence type="ECO:0000313" key="3">
    <source>
        <dbReference type="Proteomes" id="UP000289411"/>
    </source>
</evidence>
<organism evidence="2 3">
    <name type="scientific">Lichenibacterium ramalinae</name>
    <dbReference type="NCBI Taxonomy" id="2316527"/>
    <lineage>
        <taxon>Bacteria</taxon>
        <taxon>Pseudomonadati</taxon>
        <taxon>Pseudomonadota</taxon>
        <taxon>Alphaproteobacteria</taxon>
        <taxon>Hyphomicrobiales</taxon>
        <taxon>Lichenihabitantaceae</taxon>
        <taxon>Lichenibacterium</taxon>
    </lineage>
</organism>
<feature type="compositionally biased region" description="Pro residues" evidence="1">
    <location>
        <begin position="39"/>
        <end position="48"/>
    </location>
</feature>
<comment type="caution">
    <text evidence="2">The sequence shown here is derived from an EMBL/GenBank/DDBJ whole genome shotgun (WGS) entry which is preliminary data.</text>
</comment>
<reference evidence="2 3" key="1">
    <citation type="submission" date="2018-09" db="EMBL/GenBank/DDBJ databases">
        <authorList>
            <person name="Grouzdev D.S."/>
            <person name="Krutkina M.S."/>
        </authorList>
    </citation>
    <scope>NUCLEOTIDE SEQUENCE [LARGE SCALE GENOMIC DNA]</scope>
    <source>
        <strain evidence="2 3">RmlP001</strain>
    </source>
</reference>
<evidence type="ECO:0000256" key="1">
    <source>
        <dbReference type="SAM" id="MobiDB-lite"/>
    </source>
</evidence>
<dbReference type="Proteomes" id="UP000289411">
    <property type="component" value="Unassembled WGS sequence"/>
</dbReference>
<evidence type="ECO:0000313" key="2">
    <source>
        <dbReference type="EMBL" id="RYB03014.1"/>
    </source>
</evidence>